<keyword evidence="2" id="KW-1185">Reference proteome</keyword>
<evidence type="ECO:0000313" key="2">
    <source>
        <dbReference type="Proteomes" id="UP000199376"/>
    </source>
</evidence>
<dbReference type="Proteomes" id="UP000199376">
    <property type="component" value="Unassembled WGS sequence"/>
</dbReference>
<dbReference type="EMBL" id="FOLI01000010">
    <property type="protein sequence ID" value="SFC23070.1"/>
    <property type="molecule type" value="Genomic_DNA"/>
</dbReference>
<proteinExistence type="predicted"/>
<evidence type="ECO:0000313" key="1">
    <source>
        <dbReference type="EMBL" id="SFC23070.1"/>
    </source>
</evidence>
<reference evidence="1 2" key="1">
    <citation type="submission" date="2016-10" db="EMBL/GenBank/DDBJ databases">
        <authorList>
            <person name="de Groot N.N."/>
        </authorList>
    </citation>
    <scope>NUCLEOTIDE SEQUENCE [LARGE SCALE GENOMIC DNA]</scope>
    <source>
        <strain evidence="1 2">DSM 19113</strain>
    </source>
</reference>
<gene>
    <name evidence="1" type="ORF">SAMN05660453_0012</name>
</gene>
<organism evidence="1 2">
    <name type="scientific">Fructobacillus durionis</name>
    <dbReference type="NCBI Taxonomy" id="283737"/>
    <lineage>
        <taxon>Bacteria</taxon>
        <taxon>Bacillati</taxon>
        <taxon>Bacillota</taxon>
        <taxon>Bacilli</taxon>
        <taxon>Lactobacillales</taxon>
        <taxon>Lactobacillaceae</taxon>
        <taxon>Fructobacillus</taxon>
    </lineage>
</organism>
<name>A0A1I1HPZ7_9LACO</name>
<sequence>MTPREYQLQIEAAQLKEIDKKHAIHEIAWASMAVEQTNASGNSLKFDTFDKFFERDYKKAINKIKQEFNPKAAVDIPSEESGYNMDLLQELERGLNG</sequence>
<protein>
    <submittedName>
        <fullName evidence="1">Uncharacterized protein</fullName>
    </submittedName>
</protein>
<dbReference type="AlphaFoldDB" id="A0A1I1HPZ7"/>
<dbReference type="STRING" id="283737.SAMN05660453_0012"/>
<accession>A0A1I1HPZ7</accession>